<dbReference type="EMBL" id="BART01023639">
    <property type="protein sequence ID" value="GAG94953.1"/>
    <property type="molecule type" value="Genomic_DNA"/>
</dbReference>
<evidence type="ECO:0000256" key="1">
    <source>
        <dbReference type="SAM" id="Coils"/>
    </source>
</evidence>
<comment type="caution">
    <text evidence="2">The sequence shown here is derived from an EMBL/GenBank/DDBJ whole genome shotgun (WGS) entry which is preliminary data.</text>
</comment>
<keyword evidence="1" id="KW-0175">Coiled coil</keyword>
<reference evidence="2" key="1">
    <citation type="journal article" date="2014" name="Front. Microbiol.">
        <title>High frequency of phylogenetically diverse reductive dehalogenase-homologous genes in deep subseafloor sedimentary metagenomes.</title>
        <authorList>
            <person name="Kawai M."/>
            <person name="Futagami T."/>
            <person name="Toyoda A."/>
            <person name="Takaki Y."/>
            <person name="Nishi S."/>
            <person name="Hori S."/>
            <person name="Arai W."/>
            <person name="Tsubouchi T."/>
            <person name="Morono Y."/>
            <person name="Uchiyama I."/>
            <person name="Ito T."/>
            <person name="Fujiyama A."/>
            <person name="Inagaki F."/>
            <person name="Takami H."/>
        </authorList>
    </citation>
    <scope>NUCLEOTIDE SEQUENCE</scope>
    <source>
        <strain evidence="2">Expedition CK06-06</strain>
    </source>
</reference>
<protein>
    <submittedName>
        <fullName evidence="2">Uncharacterized protein</fullName>
    </submittedName>
</protein>
<sequence length="285" mass="33460">RIYSVPDLAPLVDIFSPGYNINLPYDMKVGIGIRCSDDYGLKNGTFRYLFKDEGKKNLAMKKGAVEDTLYFIWDLSDLGLLPGDEVTYFVELTDNGGNITKSATYFIYFPTMEEIYQQVSKEEDMIQNELRDMQSEHREKIEEVARIQQKLMKERELSWAELEKLKEVITKEEKIIDKIEEWQVELERTIEKLNEGIVLDQKSIERLKEITKILQEIASEELKRALENFQLELEKKPEDIRKALENLKNAQEELAKALERALEILKRYRQEEKLRELAETAKELA</sequence>
<dbReference type="AlphaFoldDB" id="X1CFD9"/>
<proteinExistence type="predicted"/>
<organism evidence="2">
    <name type="scientific">marine sediment metagenome</name>
    <dbReference type="NCBI Taxonomy" id="412755"/>
    <lineage>
        <taxon>unclassified sequences</taxon>
        <taxon>metagenomes</taxon>
        <taxon>ecological metagenomes</taxon>
    </lineage>
</organism>
<feature type="coiled-coil region" evidence="1">
    <location>
        <begin position="233"/>
        <end position="275"/>
    </location>
</feature>
<name>X1CFD9_9ZZZZ</name>
<feature type="coiled-coil region" evidence="1">
    <location>
        <begin position="116"/>
        <end position="192"/>
    </location>
</feature>
<evidence type="ECO:0000313" key="2">
    <source>
        <dbReference type="EMBL" id="GAG94953.1"/>
    </source>
</evidence>
<gene>
    <name evidence="2" type="ORF">S01H4_42945</name>
</gene>
<feature type="non-terminal residue" evidence="2">
    <location>
        <position position="285"/>
    </location>
</feature>
<feature type="non-terminal residue" evidence="2">
    <location>
        <position position="1"/>
    </location>
</feature>
<accession>X1CFD9</accession>